<keyword evidence="10" id="KW-0812">Transmembrane</keyword>
<evidence type="ECO:0000256" key="1">
    <source>
        <dbReference type="ARBA" id="ARBA00004613"/>
    </source>
</evidence>
<dbReference type="Pfam" id="PF02225">
    <property type="entry name" value="PA"/>
    <property type="match status" value="1"/>
</dbReference>
<evidence type="ECO:0000256" key="4">
    <source>
        <dbReference type="ARBA" id="ARBA00022729"/>
    </source>
</evidence>
<keyword evidence="15" id="KW-1185">Reference proteome</keyword>
<dbReference type="Pfam" id="PF17766">
    <property type="entry name" value="fn3_6"/>
    <property type="match status" value="1"/>
</dbReference>
<evidence type="ECO:0000256" key="5">
    <source>
        <dbReference type="ARBA" id="ARBA00022801"/>
    </source>
</evidence>
<dbReference type="InterPro" id="IPR045051">
    <property type="entry name" value="SBT"/>
</dbReference>
<dbReference type="Gene3D" id="3.40.50.200">
    <property type="entry name" value="Peptidase S8/S53 domain"/>
    <property type="match status" value="1"/>
</dbReference>
<dbReference type="Proteomes" id="UP000596252">
    <property type="component" value="Chromosome"/>
</dbReference>
<feature type="active site" description="Charge relay system" evidence="8">
    <location>
        <position position="211"/>
    </location>
</feature>
<keyword evidence="7" id="KW-0325">Glycoprotein</keyword>
<dbReference type="PROSITE" id="PS00138">
    <property type="entry name" value="SUBTILASE_SER"/>
    <property type="match status" value="1"/>
</dbReference>
<dbReference type="PRINTS" id="PR00723">
    <property type="entry name" value="SUBTILISIN"/>
</dbReference>
<reference evidence="14 15" key="1">
    <citation type="journal article" date="2012" name="Antonie Van Leeuwenhoek">
        <title>Shewanella litorisediminis sp. nov., a gammaproteobacterium isolated from a tidal flat sediment.</title>
        <authorList>
            <person name="Lee M.H."/>
            <person name="Yoon J.H."/>
        </authorList>
    </citation>
    <scope>NUCLEOTIDE SEQUENCE [LARGE SCALE GENOMIC DNA]</scope>
    <source>
        <strain evidence="14 15">SMK1-12</strain>
    </source>
</reference>
<dbReference type="InterPro" id="IPR000209">
    <property type="entry name" value="Peptidase_S8/S53_dom"/>
</dbReference>
<keyword evidence="2" id="KW-0964">Secreted</keyword>
<evidence type="ECO:0000313" key="15">
    <source>
        <dbReference type="Proteomes" id="UP000596252"/>
    </source>
</evidence>
<dbReference type="InterPro" id="IPR003137">
    <property type="entry name" value="PA_domain"/>
</dbReference>
<comment type="subcellular location">
    <subcellularLocation>
        <location evidence="1">Secreted</location>
    </subcellularLocation>
</comment>
<evidence type="ECO:0000259" key="11">
    <source>
        <dbReference type="Pfam" id="PF00082"/>
    </source>
</evidence>
<evidence type="ECO:0000256" key="2">
    <source>
        <dbReference type="ARBA" id="ARBA00022525"/>
    </source>
</evidence>
<evidence type="ECO:0000256" key="8">
    <source>
        <dbReference type="PROSITE-ProRule" id="PRU01240"/>
    </source>
</evidence>
<keyword evidence="6 8" id="KW-0720">Serine protease</keyword>
<dbReference type="SUPFAM" id="SSF52743">
    <property type="entry name" value="Subtilisin-like"/>
    <property type="match status" value="1"/>
</dbReference>
<proteinExistence type="inferred from homology"/>
<feature type="active site" description="Charge relay system" evidence="8">
    <location>
        <position position="291"/>
    </location>
</feature>
<sequence length="1295" mass="137020">MPAITCCDGWIFHIIDSRSHAVIRLTLLAAAVISSYSWAEPAEQKYLAQPLHTEMKPLVSQKQRYIDDLYFMHFPEAPLALAYKQLPDTSIMVNGKPNGRLNVASRSSQQYLQKLANGRDIQRQRLSSVLGRNLNFEYQYGLLINAATVRLTKEEAAKLEQSNSGVRLEKMQMRHLMTDAGPSFIGGEAVWNGVGTDLPTKGEGVIVGVIDTGIDADHPSFTAKAIDGYEHVNPWGTGNYTGDCVDNDWLCNDKLIGVVSYPELRGFYPGEPYEGFPKPEVIDVGWDMHGHGTHVASTVAGNPQVNLTQKNAIGDEAQLKIPKISGVAPRANIISYQVCLPISGDDPNYGGCFPDLTVLALEHAVQHGVHVINYSVGGAPDSPWDSADSLAFLAARTAGIHAVTAAGNAGPSPQTVGAPGNAPWVTTVAAYTHDRGYSDKTLRWVAGGESALADISGAGVSYGLTGQVVDAANYNDGKCNSPFEAGTFNGEIVVCRRGDIARVEKGNNVLAGGAGGLILINVDANADNIEPDLHVLPAIQLTMADGETLLSWLGSGSDHALTISESAHIRVPENGDIAGSFSSRGPNYPYPHTITPDIAAPGVDIFAAHTTEWPFVDPKNAVPSEFDFMSGTSMASPHVAGALALLAALRPDWTPSEAQSAIMTTANSNTFKDDDGDGVKESSTPFDAGAGRIQIDKAVQAGLLLPISEAEYLNADPALNGNPATLNLPTMVGLNCLAKCEWTRTVTAVKDATWTVTTALQTQGVNVSVTPSTFALKAGESQQLTITATPTAELAALWSFGEVRLTSSGLPEQHLTFAAEFTGGNVPTEDVVKITAHRDADNFTLAGFNSIGSDNLQVEALGLSKVDVIEGETSWDPTANYRAQNPETYHVVPVNTNSSVTMIGAWINSAEAPDLDLFIVRDANLDGKPSQIELDNAVCISGREDSKEACFIDTPVPANYLVVVHNYQGTDPANFDKHSVSVVKVRKTDTLLEADVPESVAPGEEFALTLNWDQPMSEGEVYFAVATLGTHPNLPDNIGSVYFELHRGADDVAVTVDRQSIVSGDTLTYSIDILANDSAADKVYTLTTTLADGFSVLDADGGTQNGNTITWQLVQEANGPTRTLALVVGSAGVTKSAEIALEIIHSVDSAPGKTLKAIADAVQVKALPIAKINGSSAAKVSLQTPGSIDLSGADSFDGDGKALSYQWRQVSGPTLTMSGNNTANLKVSIAALQSQAVAVIELVAESANGKSAPAQVTVQLLPEQQQSSGGGALGLFSLLFAFSVGFIRIGLRKKV</sequence>
<dbReference type="EMBL" id="CP069213">
    <property type="protein sequence ID" value="QRH00162.1"/>
    <property type="molecule type" value="Genomic_DNA"/>
</dbReference>
<protein>
    <submittedName>
        <fullName evidence="14">S8 family serine peptidase</fullName>
    </submittedName>
</protein>
<evidence type="ECO:0000256" key="7">
    <source>
        <dbReference type="ARBA" id="ARBA00023180"/>
    </source>
</evidence>
<evidence type="ECO:0000256" key="9">
    <source>
        <dbReference type="RuleBase" id="RU003355"/>
    </source>
</evidence>
<dbReference type="InterPro" id="IPR023828">
    <property type="entry name" value="Peptidase_S8_Ser-AS"/>
</dbReference>
<dbReference type="PROSITE" id="PS00136">
    <property type="entry name" value="SUBTILASE_ASP"/>
    <property type="match status" value="1"/>
</dbReference>
<dbReference type="Gene3D" id="3.50.30.30">
    <property type="match status" value="1"/>
</dbReference>
<keyword evidence="10" id="KW-1133">Transmembrane helix</keyword>
<name>A0ABX7FYP2_9GAMM</name>
<evidence type="ECO:0000256" key="6">
    <source>
        <dbReference type="ARBA" id="ARBA00022825"/>
    </source>
</evidence>
<keyword evidence="3 8" id="KW-0645">Protease</keyword>
<dbReference type="InterPro" id="IPR022398">
    <property type="entry name" value="Peptidase_S8_His-AS"/>
</dbReference>
<feature type="domain" description="Peptidase S8/S53" evidence="11">
    <location>
        <begin position="202"/>
        <end position="672"/>
    </location>
</feature>
<comment type="similarity">
    <text evidence="8 9">Belongs to the peptidase S8 family.</text>
</comment>
<dbReference type="Gene3D" id="2.60.40.2310">
    <property type="match status" value="1"/>
</dbReference>
<dbReference type="RefSeq" id="WP_203323901.1">
    <property type="nucleotide sequence ID" value="NZ_CP069213.1"/>
</dbReference>
<feature type="domain" description="Subtilisin-like protease fibronectin type-III" evidence="13">
    <location>
        <begin position="726"/>
        <end position="807"/>
    </location>
</feature>
<keyword evidence="5 8" id="KW-0378">Hydrolase</keyword>
<dbReference type="PROSITE" id="PS00137">
    <property type="entry name" value="SUBTILASE_HIS"/>
    <property type="match status" value="1"/>
</dbReference>
<dbReference type="InterPro" id="IPR034197">
    <property type="entry name" value="Peptidases_S8_3"/>
</dbReference>
<evidence type="ECO:0000256" key="10">
    <source>
        <dbReference type="SAM" id="Phobius"/>
    </source>
</evidence>
<dbReference type="InterPro" id="IPR023827">
    <property type="entry name" value="Peptidase_S8_Asp-AS"/>
</dbReference>
<evidence type="ECO:0000259" key="13">
    <source>
        <dbReference type="Pfam" id="PF17766"/>
    </source>
</evidence>
<dbReference type="Pfam" id="PF00082">
    <property type="entry name" value="Peptidase_S8"/>
    <property type="match status" value="1"/>
</dbReference>
<dbReference type="PROSITE" id="PS51892">
    <property type="entry name" value="SUBTILASE"/>
    <property type="match status" value="1"/>
</dbReference>
<keyword evidence="4" id="KW-0732">Signal</keyword>
<gene>
    <name evidence="14" type="ORF">JQC75_09570</name>
</gene>
<accession>A0ABX7FYP2</accession>
<dbReference type="InterPro" id="IPR036852">
    <property type="entry name" value="Peptidase_S8/S53_dom_sf"/>
</dbReference>
<dbReference type="InterPro" id="IPR041469">
    <property type="entry name" value="Subtilisin-like_FN3"/>
</dbReference>
<feature type="transmembrane region" description="Helical" evidence="10">
    <location>
        <begin position="1271"/>
        <end position="1291"/>
    </location>
</feature>
<dbReference type="SUPFAM" id="SSF52025">
    <property type="entry name" value="PA domain"/>
    <property type="match status" value="1"/>
</dbReference>
<keyword evidence="10" id="KW-0472">Membrane</keyword>
<evidence type="ECO:0000256" key="3">
    <source>
        <dbReference type="ARBA" id="ARBA00022670"/>
    </source>
</evidence>
<feature type="domain" description="PA" evidence="12">
    <location>
        <begin position="465"/>
        <end position="549"/>
    </location>
</feature>
<dbReference type="CDD" id="cd04852">
    <property type="entry name" value="Peptidases_S8_3"/>
    <property type="match status" value="1"/>
</dbReference>
<dbReference type="InterPro" id="IPR046450">
    <property type="entry name" value="PA_dom_sf"/>
</dbReference>
<dbReference type="CDD" id="cd02120">
    <property type="entry name" value="PA_subtilisin_like"/>
    <property type="match status" value="1"/>
</dbReference>
<evidence type="ECO:0000313" key="14">
    <source>
        <dbReference type="EMBL" id="QRH00162.1"/>
    </source>
</evidence>
<dbReference type="Pfam" id="PF22352">
    <property type="entry name" value="K319L-like_PKD"/>
    <property type="match status" value="1"/>
</dbReference>
<dbReference type="InterPro" id="IPR015500">
    <property type="entry name" value="Peptidase_S8_subtilisin-rel"/>
</dbReference>
<evidence type="ECO:0000259" key="12">
    <source>
        <dbReference type="Pfam" id="PF02225"/>
    </source>
</evidence>
<feature type="active site" description="Charge relay system" evidence="8">
    <location>
        <position position="633"/>
    </location>
</feature>
<dbReference type="Gene3D" id="2.60.40.10">
    <property type="entry name" value="Immunoglobulins"/>
    <property type="match status" value="1"/>
</dbReference>
<dbReference type="PANTHER" id="PTHR10795">
    <property type="entry name" value="PROPROTEIN CONVERTASE SUBTILISIN/KEXIN"/>
    <property type="match status" value="1"/>
</dbReference>
<dbReference type="InterPro" id="IPR013783">
    <property type="entry name" value="Ig-like_fold"/>
</dbReference>
<organism evidence="14 15">
    <name type="scientific">Shewanella litorisediminis</name>
    <dbReference type="NCBI Taxonomy" id="1173586"/>
    <lineage>
        <taxon>Bacteria</taxon>
        <taxon>Pseudomonadati</taxon>
        <taxon>Pseudomonadota</taxon>
        <taxon>Gammaproteobacteria</taxon>
        <taxon>Alteromonadales</taxon>
        <taxon>Shewanellaceae</taxon>
        <taxon>Shewanella</taxon>
    </lineage>
</organism>